<reference evidence="2 3" key="1">
    <citation type="submission" date="2016-11" db="EMBL/GenBank/DDBJ databases">
        <title>Paenibacillus species isolates.</title>
        <authorList>
            <person name="Beno S.M."/>
        </authorList>
    </citation>
    <scope>NUCLEOTIDE SEQUENCE [LARGE SCALE GENOMIC DNA]</scope>
    <source>
        <strain evidence="2 3">FSL R5-0378</strain>
    </source>
</reference>
<protein>
    <submittedName>
        <fullName evidence="2">Phage portal protein</fullName>
    </submittedName>
</protein>
<dbReference type="EMBL" id="MRTP01000003">
    <property type="protein sequence ID" value="OMF54689.1"/>
    <property type="molecule type" value="Genomic_DNA"/>
</dbReference>
<dbReference type="InterPro" id="IPR021145">
    <property type="entry name" value="Portal_protein_SPP1_Gp6-like"/>
</dbReference>
<sequence>MAIIRDRDLTDDWNNNIPLSIIAGCIEEHRRGLYRLDMLEEYYLGRHKILCRDLGGEDKGLPNNRLVANHAKYITDVAVGYVTGNPVKYAGEGMDEIQKAYDRIDIVSHDAELAKDLSMFGIGLELYFMTSDEKPYPKVTVIDPRNIFLVVDDSVEYKPLFGVHYYPKRDAKNQIIAWSINVYTETQIIRYKAIDVNSQSYELIDQTPQYFKAVPIVEYWNNEEQQGDYEQQLSLIDAYNTLASDRVNDKEQFVDSILMLSGASLGDDLEQQTEAIQLLKKHKILNMPIDAVAQWLTKALNEADTEVLRGALKTDIHEFSMVPNLTDENFASNASGVAMKYKLFGLEQLAKTKERYFIQGLRERLKLFANILGTQGKAIADVSEVEITMNRSLPNNDVETATMIAQLTDMVSNDTLISQLSFVKDAAEETKLVAEQKAEDVRNTQEAFGMNFPKDGVNADEPAQ</sequence>
<dbReference type="AlphaFoldDB" id="A0A1R1ESG2"/>
<evidence type="ECO:0000256" key="1">
    <source>
        <dbReference type="SAM" id="MobiDB-lite"/>
    </source>
</evidence>
<evidence type="ECO:0000313" key="3">
    <source>
        <dbReference type="Proteomes" id="UP000187172"/>
    </source>
</evidence>
<organism evidence="2 3">
    <name type="scientific">Paenibacillus rhizosphaerae</name>
    <dbReference type="NCBI Taxonomy" id="297318"/>
    <lineage>
        <taxon>Bacteria</taxon>
        <taxon>Bacillati</taxon>
        <taxon>Bacillota</taxon>
        <taxon>Bacilli</taxon>
        <taxon>Bacillales</taxon>
        <taxon>Paenibacillaceae</taxon>
        <taxon>Paenibacillus</taxon>
    </lineage>
</organism>
<accession>A0A1R1ESG2</accession>
<dbReference type="PROSITE" id="PS51257">
    <property type="entry name" value="PROKAR_LIPOPROTEIN"/>
    <property type="match status" value="1"/>
</dbReference>
<feature type="region of interest" description="Disordered" evidence="1">
    <location>
        <begin position="444"/>
        <end position="464"/>
    </location>
</feature>
<dbReference type="Proteomes" id="UP000187172">
    <property type="component" value="Unassembled WGS sequence"/>
</dbReference>
<dbReference type="RefSeq" id="WP_076170589.1">
    <property type="nucleotide sequence ID" value="NZ_MRTP01000003.1"/>
</dbReference>
<dbReference type="STRING" id="297318.BK138_16150"/>
<dbReference type="InterPro" id="IPR006428">
    <property type="entry name" value="Portal_SPP1-type"/>
</dbReference>
<comment type="caution">
    <text evidence="2">The sequence shown here is derived from an EMBL/GenBank/DDBJ whole genome shotgun (WGS) entry which is preliminary data.</text>
</comment>
<dbReference type="Pfam" id="PF05133">
    <property type="entry name" value="SPP1_portal"/>
    <property type="match status" value="1"/>
</dbReference>
<keyword evidence="3" id="KW-1185">Reference proteome</keyword>
<dbReference type="NCBIfam" id="TIGR01538">
    <property type="entry name" value="portal_SPP1"/>
    <property type="match status" value="1"/>
</dbReference>
<evidence type="ECO:0000313" key="2">
    <source>
        <dbReference type="EMBL" id="OMF54689.1"/>
    </source>
</evidence>
<proteinExistence type="predicted"/>
<name>A0A1R1ESG2_9BACL</name>
<gene>
    <name evidence="2" type="ORF">BK138_16150</name>
</gene>